<dbReference type="AlphaFoldDB" id="X1JMM1"/>
<dbReference type="EMBL" id="BARU01045652">
    <property type="protein sequence ID" value="GAH95337.1"/>
    <property type="molecule type" value="Genomic_DNA"/>
</dbReference>
<evidence type="ECO:0000313" key="1">
    <source>
        <dbReference type="EMBL" id="GAH95337.1"/>
    </source>
</evidence>
<proteinExistence type="predicted"/>
<comment type="caution">
    <text evidence="1">The sequence shown here is derived from an EMBL/GenBank/DDBJ whole genome shotgun (WGS) entry which is preliminary data.</text>
</comment>
<organism evidence="1">
    <name type="scientific">marine sediment metagenome</name>
    <dbReference type="NCBI Taxonomy" id="412755"/>
    <lineage>
        <taxon>unclassified sequences</taxon>
        <taxon>metagenomes</taxon>
        <taxon>ecological metagenomes</taxon>
    </lineage>
</organism>
<sequence>MGIAFGNNVKKAGHRIGQPFEIDEAIEHLNGAINKLIVAERKYEESGFLLDKNTIMLSS</sequence>
<accession>X1JMM1</accession>
<gene>
    <name evidence="1" type="ORF">S03H2_69184</name>
</gene>
<protein>
    <submittedName>
        <fullName evidence="1">Uncharacterized protein</fullName>
    </submittedName>
</protein>
<name>X1JMM1_9ZZZZ</name>
<reference evidence="1" key="1">
    <citation type="journal article" date="2014" name="Front. Microbiol.">
        <title>High frequency of phylogenetically diverse reductive dehalogenase-homologous genes in deep subseafloor sedimentary metagenomes.</title>
        <authorList>
            <person name="Kawai M."/>
            <person name="Futagami T."/>
            <person name="Toyoda A."/>
            <person name="Takaki Y."/>
            <person name="Nishi S."/>
            <person name="Hori S."/>
            <person name="Arai W."/>
            <person name="Tsubouchi T."/>
            <person name="Morono Y."/>
            <person name="Uchiyama I."/>
            <person name="Ito T."/>
            <person name="Fujiyama A."/>
            <person name="Inagaki F."/>
            <person name="Takami H."/>
        </authorList>
    </citation>
    <scope>NUCLEOTIDE SEQUENCE</scope>
    <source>
        <strain evidence="1">Expedition CK06-06</strain>
    </source>
</reference>